<keyword evidence="2" id="KW-1185">Reference proteome</keyword>
<dbReference type="EMBL" id="BAABHB010000022">
    <property type="protein sequence ID" value="GAA4420610.1"/>
    <property type="molecule type" value="Genomic_DNA"/>
</dbReference>
<dbReference type="SUPFAM" id="SSF51197">
    <property type="entry name" value="Clavaminate synthase-like"/>
    <property type="match status" value="1"/>
</dbReference>
<sequence length="210" mass="23885">MRSFDNYLNRLLLLVACLWSVAVYGQTSEQWTQKKAEQWYNKMNWLAGLSAKPADAINIVEFAKRYHSNKEGWEKAFAFLKNTDFTRLRPGKYPIDDENVFATITEGPPRDISNSKWEAHQLYSDIHFVVKGKEKIGIIPAEKIMSNVAEEYSPAKDIVFYITDGGTFYVAEPGLFYIVTPTEAHNPSNRVDGIDGVKKVVVKVRTTPSN</sequence>
<dbReference type="NCBIfam" id="TIGR00022">
    <property type="entry name" value="YhcH/YjgK/YiaL family protein"/>
    <property type="match status" value="1"/>
</dbReference>
<dbReference type="RefSeq" id="WP_345271408.1">
    <property type="nucleotide sequence ID" value="NZ_BAABHB010000022.1"/>
</dbReference>
<dbReference type="PANTHER" id="PTHR34986:SF1">
    <property type="entry name" value="PROTEIN YIAL"/>
    <property type="match status" value="1"/>
</dbReference>
<evidence type="ECO:0008006" key="3">
    <source>
        <dbReference type="Google" id="ProtNLM"/>
    </source>
</evidence>
<accession>A0ABP8L339</accession>
<dbReference type="Pfam" id="PF04074">
    <property type="entry name" value="DUF386"/>
    <property type="match status" value="1"/>
</dbReference>
<proteinExistence type="predicted"/>
<dbReference type="PANTHER" id="PTHR34986">
    <property type="entry name" value="EVOLVED BETA-GALACTOSIDASE SUBUNIT BETA"/>
    <property type="match status" value="1"/>
</dbReference>
<name>A0ABP8L339_9BACT</name>
<reference evidence="2" key="1">
    <citation type="journal article" date="2019" name="Int. J. Syst. Evol. Microbiol.">
        <title>The Global Catalogue of Microorganisms (GCM) 10K type strain sequencing project: providing services to taxonomists for standard genome sequencing and annotation.</title>
        <authorList>
            <consortium name="The Broad Institute Genomics Platform"/>
            <consortium name="The Broad Institute Genome Sequencing Center for Infectious Disease"/>
            <person name="Wu L."/>
            <person name="Ma J."/>
        </authorList>
    </citation>
    <scope>NUCLEOTIDE SEQUENCE [LARGE SCALE GENOMIC DNA]</scope>
    <source>
        <strain evidence="2">JCM 17925</strain>
    </source>
</reference>
<dbReference type="InterPro" id="IPR037012">
    <property type="entry name" value="NanQ/TabA/YiaL_sf"/>
</dbReference>
<comment type="caution">
    <text evidence="1">The sequence shown here is derived from an EMBL/GenBank/DDBJ whole genome shotgun (WGS) entry which is preliminary data.</text>
</comment>
<dbReference type="Proteomes" id="UP001500936">
    <property type="component" value="Unassembled WGS sequence"/>
</dbReference>
<organism evidence="1 2">
    <name type="scientific">Nibrella viscosa</name>
    <dbReference type="NCBI Taxonomy" id="1084524"/>
    <lineage>
        <taxon>Bacteria</taxon>
        <taxon>Pseudomonadati</taxon>
        <taxon>Bacteroidota</taxon>
        <taxon>Cytophagia</taxon>
        <taxon>Cytophagales</taxon>
        <taxon>Spirosomataceae</taxon>
        <taxon>Nibrella</taxon>
    </lineage>
</organism>
<protein>
    <recommendedName>
        <fullName evidence="3">YhcH/YjgK/YiaL family protein</fullName>
    </recommendedName>
</protein>
<evidence type="ECO:0000313" key="1">
    <source>
        <dbReference type="EMBL" id="GAA4420610.1"/>
    </source>
</evidence>
<dbReference type="Gene3D" id="2.60.120.370">
    <property type="entry name" value="YhcH/YjgK/YiaL"/>
    <property type="match status" value="1"/>
</dbReference>
<evidence type="ECO:0000313" key="2">
    <source>
        <dbReference type="Proteomes" id="UP001500936"/>
    </source>
</evidence>
<gene>
    <name evidence="1" type="ORF">GCM10023187_55960</name>
</gene>
<dbReference type="InterPro" id="IPR004375">
    <property type="entry name" value="NanQ/TabA/YiaL"/>
</dbReference>